<dbReference type="Gene3D" id="2.60.120.1440">
    <property type="match status" value="1"/>
</dbReference>
<evidence type="ECO:0000256" key="2">
    <source>
        <dbReference type="SAM" id="SignalP"/>
    </source>
</evidence>
<feature type="signal peptide" evidence="2">
    <location>
        <begin position="1"/>
        <end position="17"/>
    </location>
</feature>
<dbReference type="RefSeq" id="WP_077197984.1">
    <property type="nucleotide sequence ID" value="NZ_LBFC01000007.1"/>
</dbReference>
<evidence type="ECO:0000313" key="4">
    <source>
        <dbReference type="EMBL" id="ONN27665.1"/>
    </source>
</evidence>
<dbReference type="PANTHER" id="PTHR38731">
    <property type="entry name" value="LIPL45-RELATED LIPOPROTEIN-RELATED"/>
    <property type="match status" value="1"/>
</dbReference>
<feature type="domain" description="FecR protein" evidence="3">
    <location>
        <begin position="138"/>
        <end position="236"/>
    </location>
</feature>
<feature type="region of interest" description="Disordered" evidence="1">
    <location>
        <begin position="264"/>
        <end position="286"/>
    </location>
</feature>
<feature type="compositionally biased region" description="Basic and acidic residues" evidence="1">
    <location>
        <begin position="270"/>
        <end position="286"/>
    </location>
</feature>
<evidence type="ECO:0000256" key="1">
    <source>
        <dbReference type="SAM" id="MobiDB-lite"/>
    </source>
</evidence>
<protein>
    <recommendedName>
        <fullName evidence="3">FecR protein domain-containing protein</fullName>
    </recommendedName>
</protein>
<feature type="chain" id="PRO_5046718695" description="FecR protein domain-containing protein" evidence="2">
    <location>
        <begin position="18"/>
        <end position="660"/>
    </location>
</feature>
<dbReference type="Proteomes" id="UP000242616">
    <property type="component" value="Unassembled WGS sequence"/>
</dbReference>
<comment type="caution">
    <text evidence="4">The sequence shown here is derived from an EMBL/GenBank/DDBJ whole genome shotgun (WGS) entry which is preliminary data.</text>
</comment>
<evidence type="ECO:0000313" key="5">
    <source>
        <dbReference type="Proteomes" id="UP000242616"/>
    </source>
</evidence>
<evidence type="ECO:0000259" key="3">
    <source>
        <dbReference type="Pfam" id="PF04773"/>
    </source>
</evidence>
<gene>
    <name evidence="4" type="ORF">XJ44_02725</name>
</gene>
<organism evidence="4 5">
    <name type="scientific">Thermosipho affectus</name>
    <dbReference type="NCBI Taxonomy" id="660294"/>
    <lineage>
        <taxon>Bacteria</taxon>
        <taxon>Thermotogati</taxon>
        <taxon>Thermotogota</taxon>
        <taxon>Thermotogae</taxon>
        <taxon>Thermotogales</taxon>
        <taxon>Fervidobacteriaceae</taxon>
        <taxon>Thermosipho</taxon>
    </lineage>
</organism>
<dbReference type="Pfam" id="PF04773">
    <property type="entry name" value="FecR"/>
    <property type="match status" value="1"/>
</dbReference>
<keyword evidence="2" id="KW-0732">Signal</keyword>
<sequence length="660" mass="73812">MKKIIFLLLFFSSLMFSKLIVIPDATQVYTGGEVGIKISSDEKVFVDFNLGGFDDPDIIFDGTDKDYVKYIAPLVEGSDTIIFKTSKETATLTIYFVEKREDLKTAVAKVSNFSGNVAIKKKDIWEAITNNTIIEEGDEILTMENSFVEISFPDGSISRILENSQVLVEKLRYDGKVDIVLNLKKGENYNIIQKFLTSGSNFKVKTSSVTAGVRGTKFAVINKDGKINITTFEGTVFAYFKNGKILPVKSGFSVSSFAKPTKNTIPESEFEPKKETIEKPKGKAESITENAEIPPISIEPVNKNKTNYMVYSIAPEFNIGSVTLGIGFTAYSTEVGGNLYYGLPSSNPSTNIINAFTLNSVAFSLFGAKFRYGNMIPISLAMGFTTRDFYNFSAKTFDFAYENETMYLFIHLPYELSKIYPIEFTNSDSIFMGEFAIKFDLPFIGKSKLGISTVYDKDASPMYVENNSTPITLAYSFFAKKTLIDNIDLGVELSMEKGEKSTYGAFAGIYGKLSLLNITGGFYYHFKDFIPYYFNRNYAKLKYNNKLPAMNSNAAFGYLFGFDFDSNYATGRFYLYGFDPKLEGEGRIIVPAIGKFSGLFISAYYYDPTPFIDGLLSNDTNSYIKITYPLIGESFTGGILFEWNGTEWVENVIFGTEIGR</sequence>
<reference evidence="4 5" key="1">
    <citation type="submission" date="2015-06" db="EMBL/GenBank/DDBJ databases">
        <title>Genome sequencing of Thermotogales isolates from hydrothermal vents.</title>
        <authorList>
            <person name="Haverkamp T.H."/>
            <person name="Kublanov I.V."/>
            <person name="Nesbo C.L."/>
        </authorList>
    </citation>
    <scope>NUCLEOTIDE SEQUENCE [LARGE SCALE GENOMIC DNA]</scope>
    <source>
        <strain evidence="5">ik275mar</strain>
    </source>
</reference>
<dbReference type="InterPro" id="IPR006860">
    <property type="entry name" value="FecR"/>
</dbReference>
<keyword evidence="5" id="KW-1185">Reference proteome</keyword>
<accession>A0ABX3IIL1</accession>
<proteinExistence type="predicted"/>
<name>A0ABX3IIL1_9BACT</name>
<dbReference type="EMBL" id="LBFC01000007">
    <property type="protein sequence ID" value="ONN27665.1"/>
    <property type="molecule type" value="Genomic_DNA"/>
</dbReference>